<dbReference type="STRING" id="1244108.SAMN05444004_11335"/>
<proteinExistence type="inferred from homology"/>
<dbReference type="AlphaFoldDB" id="A0A1H3SQ97"/>
<dbReference type="CDD" id="cd06464">
    <property type="entry name" value="ACD_sHsps-like"/>
    <property type="match status" value="1"/>
</dbReference>
<gene>
    <name evidence="4" type="ORF">SAMN05444004_11335</name>
</gene>
<dbReference type="Pfam" id="PF00011">
    <property type="entry name" value="HSP20"/>
    <property type="match status" value="1"/>
</dbReference>
<protein>
    <submittedName>
        <fullName evidence="4">Heat shock protein Hsp20</fullName>
    </submittedName>
</protein>
<dbReference type="InterPro" id="IPR031107">
    <property type="entry name" value="Small_HSP"/>
</dbReference>
<dbReference type="SUPFAM" id="SSF49764">
    <property type="entry name" value="HSP20-like chaperones"/>
    <property type="match status" value="1"/>
</dbReference>
<keyword evidence="4" id="KW-0346">Stress response</keyword>
<dbReference type="RefSeq" id="WP_092646805.1">
    <property type="nucleotide sequence ID" value="NZ_FNPX01000013.1"/>
</dbReference>
<reference evidence="5" key="1">
    <citation type="submission" date="2016-10" db="EMBL/GenBank/DDBJ databases">
        <authorList>
            <person name="Varghese N."/>
            <person name="Submissions S."/>
        </authorList>
    </citation>
    <scope>NUCLEOTIDE SEQUENCE [LARGE SCALE GENOMIC DNA]</scope>
    <source>
        <strain evidence="5">DSM 100420</strain>
    </source>
</reference>
<dbReference type="InterPro" id="IPR008978">
    <property type="entry name" value="HSP20-like_chaperone"/>
</dbReference>
<dbReference type="Proteomes" id="UP000198914">
    <property type="component" value="Unassembled WGS sequence"/>
</dbReference>
<evidence type="ECO:0000313" key="5">
    <source>
        <dbReference type="Proteomes" id="UP000198914"/>
    </source>
</evidence>
<dbReference type="EMBL" id="FNPX01000013">
    <property type="protein sequence ID" value="SDZ40253.1"/>
    <property type="molecule type" value="Genomic_DNA"/>
</dbReference>
<sequence>MSNKHVTKTEVSQGAGWPFLPALQMEFNQLLDRFDGLRAEVGSRLVPAIDMSETDDAVEVTAEVPGLSPDEIDVSIVDDRLVLKGGHDEKREESGKDWRMVERRSGSFRRVVPLGFSPDSEGMKAKLADGVLHLTITKPSDAKTKARKVKIEAA</sequence>
<dbReference type="InterPro" id="IPR002068">
    <property type="entry name" value="A-crystallin/Hsp20_dom"/>
</dbReference>
<evidence type="ECO:0000259" key="3">
    <source>
        <dbReference type="PROSITE" id="PS01031"/>
    </source>
</evidence>
<evidence type="ECO:0000256" key="1">
    <source>
        <dbReference type="PROSITE-ProRule" id="PRU00285"/>
    </source>
</evidence>
<evidence type="ECO:0000313" key="4">
    <source>
        <dbReference type="EMBL" id="SDZ40253.1"/>
    </source>
</evidence>
<dbReference type="PANTHER" id="PTHR11527">
    <property type="entry name" value="HEAT-SHOCK PROTEIN 20 FAMILY MEMBER"/>
    <property type="match status" value="1"/>
</dbReference>
<name>A0A1H3SQ97_9RHOB</name>
<organism evidence="4 5">
    <name type="scientific">Jannaschia faecimaris</name>
    <dbReference type="NCBI Taxonomy" id="1244108"/>
    <lineage>
        <taxon>Bacteria</taxon>
        <taxon>Pseudomonadati</taxon>
        <taxon>Pseudomonadota</taxon>
        <taxon>Alphaproteobacteria</taxon>
        <taxon>Rhodobacterales</taxon>
        <taxon>Roseobacteraceae</taxon>
        <taxon>Jannaschia</taxon>
    </lineage>
</organism>
<dbReference type="OrthoDB" id="9808910at2"/>
<evidence type="ECO:0000256" key="2">
    <source>
        <dbReference type="RuleBase" id="RU003616"/>
    </source>
</evidence>
<comment type="similarity">
    <text evidence="1 2">Belongs to the small heat shock protein (HSP20) family.</text>
</comment>
<feature type="domain" description="SHSP" evidence="3">
    <location>
        <begin position="40"/>
        <end position="154"/>
    </location>
</feature>
<accession>A0A1H3SQ97</accession>
<keyword evidence="5" id="KW-1185">Reference proteome</keyword>
<dbReference type="Gene3D" id="2.60.40.790">
    <property type="match status" value="1"/>
</dbReference>
<dbReference type="PROSITE" id="PS01031">
    <property type="entry name" value="SHSP"/>
    <property type="match status" value="1"/>
</dbReference>